<dbReference type="RefSeq" id="WP_079475431.1">
    <property type="nucleotide sequence ID" value="NZ_BJUN01000010.1"/>
</dbReference>
<reference evidence="3 4" key="1">
    <citation type="submission" date="2019-07" db="EMBL/GenBank/DDBJ databases">
        <title>Whole genome shotgun sequence of Marinococcus halophilus NBRC 102359.</title>
        <authorList>
            <person name="Hosoyama A."/>
            <person name="Uohara A."/>
            <person name="Ohji S."/>
            <person name="Ichikawa N."/>
        </authorList>
    </citation>
    <scope>NUCLEOTIDE SEQUENCE [LARGE SCALE GENOMIC DNA]</scope>
    <source>
        <strain evidence="3 4">NBRC 102359</strain>
    </source>
</reference>
<feature type="transmembrane region" description="Helical" evidence="1">
    <location>
        <begin position="76"/>
        <end position="107"/>
    </location>
</feature>
<gene>
    <name evidence="3" type="ORF">MHA01_19900</name>
</gene>
<dbReference type="InterPro" id="IPR009936">
    <property type="entry name" value="DUF1468"/>
</dbReference>
<feature type="transmembrane region" description="Helical" evidence="1">
    <location>
        <begin position="113"/>
        <end position="132"/>
    </location>
</feature>
<feature type="transmembrane region" description="Helical" evidence="1">
    <location>
        <begin position="7"/>
        <end position="26"/>
    </location>
</feature>
<feature type="transmembrane region" description="Helical" evidence="1">
    <location>
        <begin position="38"/>
        <end position="56"/>
    </location>
</feature>
<dbReference type="AlphaFoldDB" id="A0A510Y6V1"/>
<evidence type="ECO:0000313" key="3">
    <source>
        <dbReference type="EMBL" id="GEK59085.1"/>
    </source>
</evidence>
<keyword evidence="4" id="KW-1185">Reference proteome</keyword>
<keyword evidence="1" id="KW-0472">Membrane</keyword>
<dbReference type="EMBL" id="BJUN01000010">
    <property type="protein sequence ID" value="GEK59085.1"/>
    <property type="molecule type" value="Genomic_DNA"/>
</dbReference>
<dbReference type="STRING" id="1371.GCA_900166605_01614"/>
<dbReference type="Pfam" id="PF07331">
    <property type="entry name" value="TctB"/>
    <property type="match status" value="1"/>
</dbReference>
<evidence type="ECO:0000256" key="1">
    <source>
        <dbReference type="SAM" id="Phobius"/>
    </source>
</evidence>
<accession>A0A510Y6V1</accession>
<name>A0A510Y6V1_MARHA</name>
<dbReference type="OrthoDB" id="2969509at2"/>
<keyword evidence="1" id="KW-1133">Transmembrane helix</keyword>
<organism evidence="3 4">
    <name type="scientific">Marinococcus halophilus</name>
    <dbReference type="NCBI Taxonomy" id="1371"/>
    <lineage>
        <taxon>Bacteria</taxon>
        <taxon>Bacillati</taxon>
        <taxon>Bacillota</taxon>
        <taxon>Bacilli</taxon>
        <taxon>Bacillales</taxon>
        <taxon>Bacillaceae</taxon>
        <taxon>Marinococcus</taxon>
    </lineage>
</organism>
<evidence type="ECO:0000259" key="2">
    <source>
        <dbReference type="Pfam" id="PF07331"/>
    </source>
</evidence>
<sequence length="147" mass="16577">MARADRLISIVAIALALALLAVTFSFPSPDIVRTSPGFLPRIYIGLFIIFAVVLFMQARSRNKEADSKVTFDRFSFVLMIVFGIYLLSMIVLGFYLSTLLLIAVLLWLSRVRAWWVIASMPLIVLLFVYIVFSELLNVNLPLGLLFS</sequence>
<dbReference type="Proteomes" id="UP000321051">
    <property type="component" value="Unassembled WGS sequence"/>
</dbReference>
<comment type="caution">
    <text evidence="3">The sequence shown here is derived from an EMBL/GenBank/DDBJ whole genome shotgun (WGS) entry which is preliminary data.</text>
</comment>
<keyword evidence="1" id="KW-0812">Transmembrane</keyword>
<feature type="domain" description="DUF1468" evidence="2">
    <location>
        <begin position="10"/>
        <end position="141"/>
    </location>
</feature>
<protein>
    <recommendedName>
        <fullName evidence="2">DUF1468 domain-containing protein</fullName>
    </recommendedName>
</protein>
<evidence type="ECO:0000313" key="4">
    <source>
        <dbReference type="Proteomes" id="UP000321051"/>
    </source>
</evidence>
<proteinExistence type="predicted"/>